<sequence>MRSTSAYYSNYKDSAAEGNRTTTGSDLQDADGGNPELARYLNRSYWEGKQGTVDVNPTTASPSAPTSSIASSTEKTTRENGYAPSVSLLGPSNEIVDAELEEFVRTLKSQVEIFINRMKSNSSRGRSIANDSSVETLFLNITSMHSKLLGYIQKYDDSRLYYERQQDKLTQMKDARAALDALREEHRDKLRRQAEEAERQRQMMMAHKLDIMRKKKQQYLQYQRQLALQRIQEQEREMQMRQEQQKQQYIMGPAYYSMGSPVHAPQYPPQSYGGYPSMVQGPPPSMPQHPPNAMMPPGAPVYPQQSMGQPQPQAAPQQPQPQTNQMPMGVPPNMAGPPGMQAPPPMHHPPMQQQQPYSQQPGAPPASPQAQAVKQEDAQTAELIFFD</sequence>
<dbReference type="RefSeq" id="XP_017773735.1">
    <property type="nucleotide sequence ID" value="XM_017918246.1"/>
</dbReference>
<gene>
    <name evidence="5" type="primary">LOC108560621</name>
</gene>
<accession>A0ABM1MGN5</accession>
<feature type="region of interest" description="Disordered" evidence="2">
    <location>
        <begin position="267"/>
        <end position="379"/>
    </location>
</feature>
<keyword evidence="4" id="KW-1185">Reference proteome</keyword>
<dbReference type="GeneID" id="108560621"/>
<keyword evidence="5" id="KW-0808">Transferase</keyword>
<evidence type="ECO:0000313" key="5">
    <source>
        <dbReference type="RefSeq" id="XP_017773735.1"/>
    </source>
</evidence>
<dbReference type="InterPro" id="IPR024641">
    <property type="entry name" value="HRS_helical"/>
</dbReference>
<evidence type="ECO:0000259" key="3">
    <source>
        <dbReference type="Pfam" id="PF12210"/>
    </source>
</evidence>
<feature type="compositionally biased region" description="Low complexity" evidence="2">
    <location>
        <begin position="57"/>
        <end position="73"/>
    </location>
</feature>
<feature type="region of interest" description="Disordered" evidence="2">
    <location>
        <begin position="51"/>
        <end position="85"/>
    </location>
</feature>
<dbReference type="PANTHER" id="PTHR46275:SF1">
    <property type="entry name" value="HEPATOCYTE GROWTH FACTOR-REGULATED TYROSINE KINASE SUBSTRATE"/>
    <property type="match status" value="1"/>
</dbReference>
<dbReference type="Gene3D" id="1.20.5.1940">
    <property type="match status" value="1"/>
</dbReference>
<feature type="compositionally biased region" description="Low complexity" evidence="2">
    <location>
        <begin position="349"/>
        <end position="361"/>
    </location>
</feature>
<protein>
    <submittedName>
        <fullName evidence="5">Hepatocyte growth factor-regulated tyrosine kinase substrate</fullName>
    </submittedName>
</protein>
<feature type="coiled-coil region" evidence="1">
    <location>
        <begin position="165"/>
        <end position="248"/>
    </location>
</feature>
<name>A0ABM1MGN5_NICVS</name>
<keyword evidence="1" id="KW-0175">Coiled coil</keyword>
<evidence type="ECO:0000256" key="1">
    <source>
        <dbReference type="SAM" id="Coils"/>
    </source>
</evidence>
<keyword evidence="5" id="KW-0418">Kinase</keyword>
<dbReference type="PANTHER" id="PTHR46275">
    <property type="entry name" value="HEPATOCYTE GROWTH FACTOR-REGULATED TYROSINE KINASE SUBSTRATE"/>
    <property type="match status" value="1"/>
</dbReference>
<feature type="domain" description="Hepatocyte growth factor-regulated tyrosine kinase substrate helical" evidence="3">
    <location>
        <begin position="102"/>
        <end position="196"/>
    </location>
</feature>
<evidence type="ECO:0000256" key="2">
    <source>
        <dbReference type="SAM" id="MobiDB-lite"/>
    </source>
</evidence>
<dbReference type="InterPro" id="IPR017073">
    <property type="entry name" value="HGS/VPS27"/>
</dbReference>
<dbReference type="Proteomes" id="UP000695000">
    <property type="component" value="Unplaced"/>
</dbReference>
<feature type="compositionally biased region" description="Low complexity" evidence="2">
    <location>
        <begin position="303"/>
        <end position="339"/>
    </location>
</feature>
<dbReference type="CDD" id="cd21387">
    <property type="entry name" value="GAT_Hrs"/>
    <property type="match status" value="1"/>
</dbReference>
<feature type="region of interest" description="Disordered" evidence="2">
    <location>
        <begin position="1"/>
        <end position="36"/>
    </location>
</feature>
<dbReference type="GO" id="GO:0016301">
    <property type="term" value="F:kinase activity"/>
    <property type="evidence" value="ECO:0007669"/>
    <property type="project" value="UniProtKB-KW"/>
</dbReference>
<reference evidence="5" key="1">
    <citation type="submission" date="2025-08" db="UniProtKB">
        <authorList>
            <consortium name="RefSeq"/>
        </authorList>
    </citation>
    <scope>IDENTIFICATION</scope>
</reference>
<evidence type="ECO:0000313" key="4">
    <source>
        <dbReference type="Proteomes" id="UP000695000"/>
    </source>
</evidence>
<proteinExistence type="predicted"/>
<feature type="compositionally biased region" description="Pro residues" evidence="2">
    <location>
        <begin position="281"/>
        <end position="300"/>
    </location>
</feature>
<feature type="compositionally biased region" description="Polar residues" evidence="2">
    <location>
        <begin position="1"/>
        <end position="12"/>
    </location>
</feature>
<dbReference type="Pfam" id="PF12210">
    <property type="entry name" value="Hrs_helical"/>
    <property type="match status" value="1"/>
</dbReference>
<organism evidence="4 5">
    <name type="scientific">Nicrophorus vespilloides</name>
    <name type="common">Boreal carrion beetle</name>
    <dbReference type="NCBI Taxonomy" id="110193"/>
    <lineage>
        <taxon>Eukaryota</taxon>
        <taxon>Metazoa</taxon>
        <taxon>Ecdysozoa</taxon>
        <taxon>Arthropoda</taxon>
        <taxon>Hexapoda</taxon>
        <taxon>Insecta</taxon>
        <taxon>Pterygota</taxon>
        <taxon>Neoptera</taxon>
        <taxon>Endopterygota</taxon>
        <taxon>Coleoptera</taxon>
        <taxon>Polyphaga</taxon>
        <taxon>Staphyliniformia</taxon>
        <taxon>Silphidae</taxon>
        <taxon>Nicrophorinae</taxon>
        <taxon>Nicrophorus</taxon>
    </lineage>
</organism>